<evidence type="ECO:0000313" key="2">
    <source>
        <dbReference type="EMBL" id="KAJ4458265.1"/>
    </source>
</evidence>
<name>A0ABQ8UNF2_9EUKA</name>
<dbReference type="EMBL" id="JAPMOS010000032">
    <property type="protein sequence ID" value="KAJ4458265.1"/>
    <property type="molecule type" value="Genomic_DNA"/>
</dbReference>
<sequence length="475" mass="51266">MAPFPSDETASWNVPDDLAPAEETSPQGEGEGGQGEPPTAPRLTGRAANSIRTIILAVLRALHNPTEEKTRDQLVNETKFQRRRVSSSLGPYMALDVISEEESAPPERIQRLRRNTRKEAVISNVSAFQKYYFDLKKASANVYQQLMSAQESFVGKFGKGKNLQMPGPPLSAHQLQFIMCPPPTPKPPPSPPTPTPLPPDSSSLSSPTPWAQPPTPSPPPTPKRPKQAAKKKKKKRLLRAIIRDRDEDELTSSPSPPHSRAPRSAAVGPSPRVLRSSHTPSPPARQLRPTFTTTTGGGGSQVPLQLGSPPSTTGLPAGRASQGASGTEQQVKRSRTETWPEAGGEESSLPEIGLPPLPFEPLPDEPEEAGLGEEQKAEPAVQFPLLSVPPEPGYLLGDPDVPTPNNENYFDSDQYGALTETTTIPQPGEVISPGITPDDPFGQQFGFGLQLSTDRRLLALSLEHLSLLTKCEPLF</sequence>
<dbReference type="PRINTS" id="PR01217">
    <property type="entry name" value="PRICHEXTENSN"/>
</dbReference>
<comment type="caution">
    <text evidence="2">The sequence shown here is derived from an EMBL/GenBank/DDBJ whole genome shotgun (WGS) entry which is preliminary data.</text>
</comment>
<evidence type="ECO:0000313" key="3">
    <source>
        <dbReference type="Proteomes" id="UP001141327"/>
    </source>
</evidence>
<feature type="compositionally biased region" description="Acidic residues" evidence="1">
    <location>
        <begin position="362"/>
        <end position="371"/>
    </location>
</feature>
<feature type="compositionally biased region" description="Basic residues" evidence="1">
    <location>
        <begin position="223"/>
        <end position="238"/>
    </location>
</feature>
<feature type="compositionally biased region" description="Low complexity" evidence="1">
    <location>
        <begin position="200"/>
        <end position="209"/>
    </location>
</feature>
<feature type="region of interest" description="Disordered" evidence="1">
    <location>
        <begin position="1"/>
        <end position="46"/>
    </location>
</feature>
<protein>
    <submittedName>
        <fullName evidence="2">Uncharacterized protein</fullName>
    </submittedName>
</protein>
<evidence type="ECO:0000256" key="1">
    <source>
        <dbReference type="SAM" id="MobiDB-lite"/>
    </source>
</evidence>
<feature type="compositionally biased region" description="Pro residues" evidence="1">
    <location>
        <begin position="210"/>
        <end position="222"/>
    </location>
</feature>
<reference evidence="2" key="1">
    <citation type="journal article" date="2022" name="bioRxiv">
        <title>Genomics of Preaxostyla Flagellates Illuminates Evolutionary Transitions and the Path Towards Mitochondrial Loss.</title>
        <authorList>
            <person name="Novak L.V.F."/>
            <person name="Treitli S.C."/>
            <person name="Pyrih J."/>
            <person name="Halakuc P."/>
            <person name="Pipaliya S.V."/>
            <person name="Vacek V."/>
            <person name="Brzon O."/>
            <person name="Soukal P."/>
            <person name="Eme L."/>
            <person name="Dacks J.B."/>
            <person name="Karnkowska A."/>
            <person name="Elias M."/>
            <person name="Hampl V."/>
        </authorList>
    </citation>
    <scope>NUCLEOTIDE SEQUENCE</scope>
    <source>
        <strain evidence="2">RCP-MX</strain>
    </source>
</reference>
<proteinExistence type="predicted"/>
<gene>
    <name evidence="2" type="ORF">PAPYR_6085</name>
</gene>
<feature type="compositionally biased region" description="Pro residues" evidence="1">
    <location>
        <begin position="180"/>
        <end position="199"/>
    </location>
</feature>
<keyword evidence="3" id="KW-1185">Reference proteome</keyword>
<dbReference type="Proteomes" id="UP001141327">
    <property type="component" value="Unassembled WGS sequence"/>
</dbReference>
<accession>A0ABQ8UNF2</accession>
<organism evidence="2 3">
    <name type="scientific">Paratrimastix pyriformis</name>
    <dbReference type="NCBI Taxonomy" id="342808"/>
    <lineage>
        <taxon>Eukaryota</taxon>
        <taxon>Metamonada</taxon>
        <taxon>Preaxostyla</taxon>
        <taxon>Paratrimastigidae</taxon>
        <taxon>Paratrimastix</taxon>
    </lineage>
</organism>
<feature type="region of interest" description="Disordered" evidence="1">
    <location>
        <begin position="164"/>
        <end position="407"/>
    </location>
</feature>